<accession>A0ABS6M7L2</accession>
<evidence type="ECO:0000313" key="2">
    <source>
        <dbReference type="Proteomes" id="UP000755551"/>
    </source>
</evidence>
<comment type="caution">
    <text evidence="1">The sequence shown here is derived from an EMBL/GenBank/DDBJ whole genome shotgun (WGS) entry which is preliminary data.</text>
</comment>
<proteinExistence type="predicted"/>
<evidence type="ECO:0000313" key="1">
    <source>
        <dbReference type="EMBL" id="MBV0932271.1"/>
    </source>
</evidence>
<sequence length="278" mass="31517">MPEMTVEGRCGPLRKMHTRLESPVSYQLPLGDQLVSLNEHLGKVITLEFTGQINCLHCGRKTRKSYNQGFCYPCFTRLPQCDSCIVKPEKCHYHEGTCRDPSWGERHCFQPHVVYLANSSGIKVGITRGEQVPTRWMDQGAIQALPILEVDTRLHSGLIEQIIAAHVSDKTNWRTMLKGEVAPLDLPRERDRLLELCALQLDALRDQYGEQAIRQLDADVIDIEYPVLEYPTKIATHNFDKQPLVSGVLQGIKGQYLILDTGVINIRKFAAYHVQLSL</sequence>
<dbReference type="Proteomes" id="UP000755551">
    <property type="component" value="Unassembled WGS sequence"/>
</dbReference>
<name>A0ABS6M7L2_9GAMM</name>
<organism evidence="1 2">
    <name type="scientific">Marinobacterium weihaiense</name>
    <dbReference type="NCBI Taxonomy" id="2851016"/>
    <lineage>
        <taxon>Bacteria</taxon>
        <taxon>Pseudomonadati</taxon>
        <taxon>Pseudomonadota</taxon>
        <taxon>Gammaproteobacteria</taxon>
        <taxon>Oceanospirillales</taxon>
        <taxon>Oceanospirillaceae</taxon>
        <taxon>Marinobacterium</taxon>
    </lineage>
</organism>
<keyword evidence="2" id="KW-1185">Reference proteome</keyword>
<dbReference type="InterPro" id="IPR021246">
    <property type="entry name" value="DUF2797"/>
</dbReference>
<dbReference type="EMBL" id="JAHQZT010000002">
    <property type="protein sequence ID" value="MBV0932271.1"/>
    <property type="molecule type" value="Genomic_DNA"/>
</dbReference>
<dbReference type="Pfam" id="PF10977">
    <property type="entry name" value="DUF2797"/>
    <property type="match status" value="1"/>
</dbReference>
<gene>
    <name evidence="1" type="ORF">KTN04_02820</name>
</gene>
<protein>
    <submittedName>
        <fullName evidence="1">DUF2797 domain-containing protein</fullName>
    </submittedName>
</protein>
<reference evidence="1 2" key="1">
    <citation type="submission" date="2021-06" db="EMBL/GenBank/DDBJ databases">
        <title>Bacterium isolated from marine sediment.</title>
        <authorList>
            <person name="Zhu K.-L."/>
            <person name="Du Z.-J."/>
            <person name="Liang Q.-Y."/>
        </authorList>
    </citation>
    <scope>NUCLEOTIDE SEQUENCE [LARGE SCALE GENOMIC DNA]</scope>
    <source>
        <strain evidence="1 2">A346</strain>
    </source>
</reference>